<evidence type="ECO:0008006" key="3">
    <source>
        <dbReference type="Google" id="ProtNLM"/>
    </source>
</evidence>
<name>A0A9W7AN50_9STRA</name>
<dbReference type="EMBL" id="BLQM01000187">
    <property type="protein sequence ID" value="GMH73576.1"/>
    <property type="molecule type" value="Genomic_DNA"/>
</dbReference>
<comment type="caution">
    <text evidence="1">The sequence shown here is derived from an EMBL/GenBank/DDBJ whole genome shotgun (WGS) entry which is preliminary data.</text>
</comment>
<gene>
    <name evidence="1" type="ORF">TL16_g06228</name>
</gene>
<evidence type="ECO:0000313" key="2">
    <source>
        <dbReference type="Proteomes" id="UP001162640"/>
    </source>
</evidence>
<feature type="non-terminal residue" evidence="1">
    <location>
        <position position="1"/>
    </location>
</feature>
<protein>
    <recommendedName>
        <fullName evidence="3">FAD/NAD(P)-binding domain-containing protein</fullName>
    </recommendedName>
</protein>
<sequence>MPPLSTPGSAALPYQLLIVGGGPAGVAVLVRAARLNVLSDLLGGSASSPSSSSNPTPPSSGVCIISTSPCSQFGCGALSTYLIQSNTHASAFVDSITTDKPDSLPSENCSGNPVLKELRKSSVGKSLIDIGSNVAPLEIVGNWLVIPKDIFNDTISKKVLKGDYCLTRPGLDELTKRLEAVGGSEYGTKVVIVGGSHSAFSVCWLLLNRVYESFEEKKSDGEVVMKKRNWQFNAN</sequence>
<dbReference type="PRINTS" id="PR00368">
    <property type="entry name" value="FADPNR"/>
</dbReference>
<proteinExistence type="predicted"/>
<dbReference type="Proteomes" id="UP001162640">
    <property type="component" value="Unassembled WGS sequence"/>
</dbReference>
<dbReference type="AlphaFoldDB" id="A0A9W7AN50"/>
<organism evidence="1 2">
    <name type="scientific">Triparma laevis f. inornata</name>
    <dbReference type="NCBI Taxonomy" id="1714386"/>
    <lineage>
        <taxon>Eukaryota</taxon>
        <taxon>Sar</taxon>
        <taxon>Stramenopiles</taxon>
        <taxon>Ochrophyta</taxon>
        <taxon>Bolidophyceae</taxon>
        <taxon>Parmales</taxon>
        <taxon>Triparmaceae</taxon>
        <taxon>Triparma</taxon>
    </lineage>
</organism>
<reference evidence="2" key="1">
    <citation type="journal article" date="2023" name="Commun. Biol.">
        <title>Genome analysis of Parmales, the sister group of diatoms, reveals the evolutionary specialization of diatoms from phago-mixotrophs to photoautotrophs.</title>
        <authorList>
            <person name="Ban H."/>
            <person name="Sato S."/>
            <person name="Yoshikawa S."/>
            <person name="Yamada K."/>
            <person name="Nakamura Y."/>
            <person name="Ichinomiya M."/>
            <person name="Sato N."/>
            <person name="Blanc-Mathieu R."/>
            <person name="Endo H."/>
            <person name="Kuwata A."/>
            <person name="Ogata H."/>
        </authorList>
    </citation>
    <scope>NUCLEOTIDE SEQUENCE [LARGE SCALE GENOMIC DNA]</scope>
</reference>
<accession>A0A9W7AN50</accession>
<evidence type="ECO:0000313" key="1">
    <source>
        <dbReference type="EMBL" id="GMH73576.1"/>
    </source>
</evidence>